<sequence length="143" mass="16199">MSTAELVEQLLKSATIQDVDSEIPPLEDFSHELASLKSKKAKQPEEQLIEVKARKASKAPIILDRAQQKAALQPFARPPNQTEQQHMQAMALASGLTDKLLDQVKQDPELYSLLEDPEFSNVLLQFQFTPETAIKRYQNDERI</sequence>
<dbReference type="EMBL" id="OA897132">
    <property type="protein sequence ID" value="CAD7285461.1"/>
    <property type="molecule type" value="Genomic_DNA"/>
</dbReference>
<organism evidence="1">
    <name type="scientific">Notodromas monacha</name>
    <dbReference type="NCBI Taxonomy" id="399045"/>
    <lineage>
        <taxon>Eukaryota</taxon>
        <taxon>Metazoa</taxon>
        <taxon>Ecdysozoa</taxon>
        <taxon>Arthropoda</taxon>
        <taxon>Crustacea</taxon>
        <taxon>Oligostraca</taxon>
        <taxon>Ostracoda</taxon>
        <taxon>Podocopa</taxon>
        <taxon>Podocopida</taxon>
        <taxon>Cypridocopina</taxon>
        <taxon>Cypridoidea</taxon>
        <taxon>Cyprididae</taxon>
        <taxon>Notodromas</taxon>
    </lineage>
</organism>
<accession>A0A7R9C3G9</accession>
<dbReference type="EMBL" id="CAJPEX010015095">
    <property type="protein sequence ID" value="CAG0925613.1"/>
    <property type="molecule type" value="Genomic_DNA"/>
</dbReference>
<proteinExistence type="predicted"/>
<evidence type="ECO:0000313" key="2">
    <source>
        <dbReference type="Proteomes" id="UP000678499"/>
    </source>
</evidence>
<evidence type="ECO:0000313" key="1">
    <source>
        <dbReference type="EMBL" id="CAD7285461.1"/>
    </source>
</evidence>
<dbReference type="Gene3D" id="1.10.260.100">
    <property type="match status" value="1"/>
</dbReference>
<keyword evidence="2" id="KW-1185">Reference proteome</keyword>
<dbReference type="AlphaFoldDB" id="A0A7R9C3G9"/>
<name>A0A7R9C3G9_9CRUS</name>
<feature type="non-terminal residue" evidence="1">
    <location>
        <position position="143"/>
    </location>
</feature>
<gene>
    <name evidence="1" type="ORF">NMOB1V02_LOCUS13063</name>
</gene>
<dbReference type="OrthoDB" id="71407at2759"/>
<protein>
    <submittedName>
        <fullName evidence="1">Uncharacterized protein</fullName>
    </submittedName>
</protein>
<dbReference type="Proteomes" id="UP000678499">
    <property type="component" value="Unassembled WGS sequence"/>
</dbReference>
<reference evidence="1" key="1">
    <citation type="submission" date="2020-11" db="EMBL/GenBank/DDBJ databases">
        <authorList>
            <person name="Tran Van P."/>
        </authorList>
    </citation>
    <scope>NUCLEOTIDE SEQUENCE</scope>
</reference>